<evidence type="ECO:0000256" key="3">
    <source>
        <dbReference type="ARBA" id="ARBA00022741"/>
    </source>
</evidence>
<dbReference type="GO" id="GO:0005524">
    <property type="term" value="F:ATP binding"/>
    <property type="evidence" value="ECO:0007669"/>
    <property type="project" value="UniProtKB-KW"/>
</dbReference>
<evidence type="ECO:0000256" key="2">
    <source>
        <dbReference type="ARBA" id="ARBA00022695"/>
    </source>
</evidence>
<evidence type="ECO:0000313" key="10">
    <source>
        <dbReference type="Proteomes" id="UP000247696"/>
    </source>
</evidence>
<evidence type="ECO:0000256" key="1">
    <source>
        <dbReference type="ARBA" id="ARBA00022679"/>
    </source>
</evidence>
<evidence type="ECO:0000256" key="6">
    <source>
        <dbReference type="ARBA" id="ARBA00047939"/>
    </source>
</evidence>
<evidence type="ECO:0000259" key="8">
    <source>
        <dbReference type="PROSITE" id="PS51459"/>
    </source>
</evidence>
<evidence type="ECO:0000256" key="4">
    <source>
        <dbReference type="ARBA" id="ARBA00022840"/>
    </source>
</evidence>
<dbReference type="InterPro" id="IPR036597">
    <property type="entry name" value="Fido-like_dom_sf"/>
</dbReference>
<name>A0A2Z3YU54_9CORY</name>
<evidence type="ECO:0000256" key="7">
    <source>
        <dbReference type="ARBA" id="ARBA00048696"/>
    </source>
</evidence>
<dbReference type="RefSeq" id="WP_110481673.1">
    <property type="nucleotide sequence ID" value="NZ_CP024988.1"/>
</dbReference>
<dbReference type="KEGG" id="cpre:Csp1_19610"/>
<keyword evidence="3" id="KW-0547">Nucleotide-binding</keyword>
<keyword evidence="10" id="KW-1185">Reference proteome</keyword>
<protein>
    <recommendedName>
        <fullName evidence="5">protein adenylyltransferase</fullName>
        <ecNumber evidence="5">2.7.7.108</ecNumber>
    </recommendedName>
</protein>
<dbReference type="AlphaFoldDB" id="A0A2Z3YU54"/>
<dbReference type="Gene3D" id="1.10.3290.10">
    <property type="entry name" value="Fido-like domain"/>
    <property type="match status" value="1"/>
</dbReference>
<dbReference type="EMBL" id="CP024988">
    <property type="protein sequence ID" value="AWT26730.1"/>
    <property type="molecule type" value="Genomic_DNA"/>
</dbReference>
<comment type="catalytic activity">
    <reaction evidence="7">
        <text>L-tyrosyl-[protein] + ATP = O-(5'-adenylyl)-L-tyrosyl-[protein] + diphosphate</text>
        <dbReference type="Rhea" id="RHEA:54288"/>
        <dbReference type="Rhea" id="RHEA-COMP:10136"/>
        <dbReference type="Rhea" id="RHEA-COMP:13846"/>
        <dbReference type="ChEBI" id="CHEBI:30616"/>
        <dbReference type="ChEBI" id="CHEBI:33019"/>
        <dbReference type="ChEBI" id="CHEBI:46858"/>
        <dbReference type="ChEBI" id="CHEBI:83624"/>
        <dbReference type="EC" id="2.7.7.108"/>
    </reaction>
</comment>
<dbReference type="GO" id="GO:0051302">
    <property type="term" value="P:regulation of cell division"/>
    <property type="evidence" value="ECO:0007669"/>
    <property type="project" value="TreeGrafter"/>
</dbReference>
<evidence type="ECO:0000256" key="5">
    <source>
        <dbReference type="ARBA" id="ARBA00034531"/>
    </source>
</evidence>
<dbReference type="SUPFAM" id="SSF140931">
    <property type="entry name" value="Fic-like"/>
    <property type="match status" value="1"/>
</dbReference>
<dbReference type="Pfam" id="PF02661">
    <property type="entry name" value="Fic"/>
    <property type="match status" value="1"/>
</dbReference>
<accession>A0A2Z3YU54</accession>
<dbReference type="PANTHER" id="PTHR39560:SF1">
    <property type="entry name" value="PROTEIN ADENYLYLTRANSFERASE FIC-RELATED"/>
    <property type="match status" value="1"/>
</dbReference>
<organism evidence="9 10">
    <name type="scientific">Corynebacterium provencense</name>
    <dbReference type="NCBI Taxonomy" id="1737425"/>
    <lineage>
        <taxon>Bacteria</taxon>
        <taxon>Bacillati</taxon>
        <taxon>Actinomycetota</taxon>
        <taxon>Actinomycetes</taxon>
        <taxon>Mycobacteriales</taxon>
        <taxon>Corynebacteriaceae</taxon>
        <taxon>Corynebacterium</taxon>
    </lineage>
</organism>
<dbReference type="PROSITE" id="PS51459">
    <property type="entry name" value="FIDO"/>
    <property type="match status" value="1"/>
</dbReference>
<dbReference type="PANTHER" id="PTHR39560">
    <property type="entry name" value="PROTEIN ADENYLYLTRANSFERASE FIC-RELATED"/>
    <property type="match status" value="1"/>
</dbReference>
<gene>
    <name evidence="9" type="primary">fic</name>
    <name evidence="9" type="ORF">Csp1_19610</name>
</gene>
<feature type="domain" description="Fido" evidence="8">
    <location>
        <begin position="129"/>
        <end position="273"/>
    </location>
</feature>
<comment type="catalytic activity">
    <reaction evidence="6">
        <text>L-threonyl-[protein] + ATP = 3-O-(5'-adenylyl)-L-threonyl-[protein] + diphosphate</text>
        <dbReference type="Rhea" id="RHEA:54292"/>
        <dbReference type="Rhea" id="RHEA-COMP:11060"/>
        <dbReference type="Rhea" id="RHEA-COMP:13847"/>
        <dbReference type="ChEBI" id="CHEBI:30013"/>
        <dbReference type="ChEBI" id="CHEBI:30616"/>
        <dbReference type="ChEBI" id="CHEBI:33019"/>
        <dbReference type="ChEBI" id="CHEBI:138113"/>
        <dbReference type="EC" id="2.7.7.108"/>
    </reaction>
</comment>
<evidence type="ECO:0000313" key="9">
    <source>
        <dbReference type="EMBL" id="AWT26730.1"/>
    </source>
</evidence>
<dbReference type="EC" id="2.7.7.108" evidence="5"/>
<dbReference type="Proteomes" id="UP000247696">
    <property type="component" value="Chromosome"/>
</dbReference>
<keyword evidence="1 9" id="KW-0808">Transferase</keyword>
<reference evidence="10" key="1">
    <citation type="submission" date="2017-11" db="EMBL/GenBank/DDBJ databases">
        <title>Otitis media/interna in a cat caused by the recently described species Corynebacterium provencense.</title>
        <authorList>
            <person name="Kittl S."/>
            <person name="Brodard I."/>
            <person name="Rychener L."/>
            <person name="Jores J."/>
            <person name="Roosje P."/>
            <person name="Gobeli Brawand S."/>
        </authorList>
    </citation>
    <scope>NUCLEOTIDE SEQUENCE [LARGE SCALE GENOMIC DNA]</scope>
    <source>
        <strain evidence="10">17KM38</strain>
    </source>
</reference>
<keyword evidence="4" id="KW-0067">ATP-binding</keyword>
<proteinExistence type="predicted"/>
<sequence>MTFRDRRTDSDAAGHAARLADIVRAQRIEGCDVTGLVRELSTVLRTGALAPDLVTGLVQDALDRDSAQPAPRRPVLDRLFRSRPYIDRERFVLRNLPGLTSARVLGELTGALSALRTAEWLDTPLPPVTGSDTLQILHRRLFGDVFGWAGDLRTVNLSRRDVAFCSLPQMEDHFNLALLALDRCLAATSDGTPPPPETVAAFLAEYIWAHPFRDGNGRSAMAVVMHLTAPGTLASISPEAWYRASAASVSGAVGALGDGDGPDPRPWADLLAGAYPDGAGSA</sequence>
<dbReference type="OrthoDB" id="9813719at2"/>
<dbReference type="InterPro" id="IPR003812">
    <property type="entry name" value="Fido"/>
</dbReference>
<dbReference type="GO" id="GO:0070733">
    <property type="term" value="F:AMPylase activity"/>
    <property type="evidence" value="ECO:0007669"/>
    <property type="project" value="UniProtKB-EC"/>
</dbReference>
<keyword evidence="2 9" id="KW-0548">Nucleotidyltransferase</keyword>